<feature type="transmembrane region" description="Helical" evidence="1">
    <location>
        <begin position="132"/>
        <end position="151"/>
    </location>
</feature>
<organism evidence="2 3">
    <name type="scientific">Dictyobacter halimunensis</name>
    <dbReference type="NCBI Taxonomy" id="3026934"/>
    <lineage>
        <taxon>Bacteria</taxon>
        <taxon>Bacillati</taxon>
        <taxon>Chloroflexota</taxon>
        <taxon>Ktedonobacteria</taxon>
        <taxon>Ktedonobacterales</taxon>
        <taxon>Dictyobacteraceae</taxon>
        <taxon>Dictyobacter</taxon>
    </lineage>
</organism>
<dbReference type="EMBL" id="BSRI01000002">
    <property type="protein sequence ID" value="GLV58930.1"/>
    <property type="molecule type" value="Genomic_DNA"/>
</dbReference>
<protein>
    <submittedName>
        <fullName evidence="2">Uncharacterized protein</fullName>
    </submittedName>
</protein>
<feature type="transmembrane region" description="Helical" evidence="1">
    <location>
        <begin position="99"/>
        <end position="120"/>
    </location>
</feature>
<feature type="transmembrane region" description="Helical" evidence="1">
    <location>
        <begin position="31"/>
        <end position="52"/>
    </location>
</feature>
<comment type="caution">
    <text evidence="2">The sequence shown here is derived from an EMBL/GenBank/DDBJ whole genome shotgun (WGS) entry which is preliminary data.</text>
</comment>
<keyword evidence="1" id="KW-1133">Transmembrane helix</keyword>
<evidence type="ECO:0000313" key="3">
    <source>
        <dbReference type="Proteomes" id="UP001344906"/>
    </source>
</evidence>
<evidence type="ECO:0000313" key="2">
    <source>
        <dbReference type="EMBL" id="GLV58930.1"/>
    </source>
</evidence>
<accession>A0ABQ6FXD0</accession>
<feature type="transmembrane region" description="Helical" evidence="1">
    <location>
        <begin position="212"/>
        <end position="229"/>
    </location>
</feature>
<feature type="transmembrane region" description="Helical" evidence="1">
    <location>
        <begin position="171"/>
        <end position="192"/>
    </location>
</feature>
<proteinExistence type="predicted"/>
<sequence>MATDPHAHAMRHAIMIISSNLQKTRSPVNTFLLLVPPFINVLVTGAFAFVILRQYIGRRRSYQLYWSVSLLMAFIATLAYMAMLLMGPTSVPGTYFFRVYYALGGAIMPSWLGMGSIALISKPRFSRTCVGFLLLLSLIAATFVLDATINMPMLSHIAGTPGTGTLNPGPWLVMTILLNTLGVVAVAGVALISGWKMLRRQASMGGAKTSNILWANIFIFIGAILNGAAGTLARFLGIVSIFWLIMALGWIVLFIGVLLASRRSRHLSTPTPPQAVPNATP</sequence>
<gene>
    <name evidence="2" type="ORF">KDH_57580</name>
</gene>
<reference evidence="2 3" key="1">
    <citation type="submission" date="2023-02" db="EMBL/GenBank/DDBJ databases">
        <title>Dictyobacter halimunensis sp. nov., a new member of the class Ktedonobacteria from forest soil in a geothermal area.</title>
        <authorList>
            <person name="Rachmania M.K."/>
            <person name="Ningsih F."/>
            <person name="Sakai Y."/>
            <person name="Yabe S."/>
            <person name="Yokota A."/>
            <person name="Sjamsuridzal W."/>
        </authorList>
    </citation>
    <scope>NUCLEOTIDE SEQUENCE [LARGE SCALE GENOMIC DNA]</scope>
    <source>
        <strain evidence="2 3">S3.2.2.5</strain>
    </source>
</reference>
<name>A0ABQ6FXD0_9CHLR</name>
<keyword evidence="1" id="KW-0812">Transmembrane</keyword>
<evidence type="ECO:0000256" key="1">
    <source>
        <dbReference type="SAM" id="Phobius"/>
    </source>
</evidence>
<feature type="transmembrane region" description="Helical" evidence="1">
    <location>
        <begin position="64"/>
        <end position="87"/>
    </location>
</feature>
<dbReference type="Proteomes" id="UP001344906">
    <property type="component" value="Unassembled WGS sequence"/>
</dbReference>
<dbReference type="RefSeq" id="WP_338255353.1">
    <property type="nucleotide sequence ID" value="NZ_BSRI01000002.1"/>
</dbReference>
<keyword evidence="3" id="KW-1185">Reference proteome</keyword>
<feature type="transmembrane region" description="Helical" evidence="1">
    <location>
        <begin position="235"/>
        <end position="260"/>
    </location>
</feature>
<keyword evidence="1" id="KW-0472">Membrane</keyword>